<protein>
    <recommendedName>
        <fullName evidence="3">Transmembrane anchor protein</fullName>
    </recommendedName>
</protein>
<evidence type="ECO:0008006" key="3">
    <source>
        <dbReference type="Google" id="ProtNLM"/>
    </source>
</evidence>
<dbReference type="Proteomes" id="UP000234414">
    <property type="component" value="Chromosome"/>
</dbReference>
<proteinExistence type="predicted"/>
<evidence type="ECO:0000313" key="1">
    <source>
        <dbReference type="EMBL" id="AUI05672.1"/>
    </source>
</evidence>
<dbReference type="AlphaFoldDB" id="A0AAD0BUI7"/>
<sequence>MSITINQPLPTTGRLLKSTLVAAAIAGALLVTAVLPAEYGIDPTGIGRALGLTALADGGSTAADPATPTSSTASDAATTLAEKAAAAFGANKGQSLDPAAVSLTNGELRQDAMTITLEPGKGKEVKSHMAAGAGMLFSWKATGDVAVDMHGERPDVKGAWTSYAVEAAQREAHGTFVAPFEGTHGWYWQNRSDTPVTVSIELVGYQADIYQP</sequence>
<evidence type="ECO:0000313" key="2">
    <source>
        <dbReference type="Proteomes" id="UP000234414"/>
    </source>
</evidence>
<organism evidence="1 2">
    <name type="scientific">Stenotrophomonas maltophilia</name>
    <name type="common">Pseudomonas maltophilia</name>
    <name type="synonym">Xanthomonas maltophilia</name>
    <dbReference type="NCBI Taxonomy" id="40324"/>
    <lineage>
        <taxon>Bacteria</taxon>
        <taxon>Pseudomonadati</taxon>
        <taxon>Pseudomonadota</taxon>
        <taxon>Gammaproteobacteria</taxon>
        <taxon>Lysobacterales</taxon>
        <taxon>Lysobacteraceae</taxon>
        <taxon>Stenotrophomonas</taxon>
        <taxon>Stenotrophomonas maltophilia group</taxon>
    </lineage>
</organism>
<gene>
    <name evidence="1" type="ORF">SmaCSM2_00140</name>
</gene>
<dbReference type="RefSeq" id="WP_046272255.1">
    <property type="nucleotide sequence ID" value="NZ_CP025298.1"/>
</dbReference>
<reference evidence="1 2" key="1">
    <citation type="submission" date="2017-12" db="EMBL/GenBank/DDBJ databases">
        <title>Complete Genome Sequence of Stenotrophomonas maltophilia CSM2.</title>
        <authorList>
            <person name="Castro-Jaimes S."/>
            <person name="Lopez-Leal G."/>
            <person name="Barberena Jonas C."/>
            <person name="Bustos P."/>
            <person name="Perez-Oseguera A."/>
            <person name="Cevallos M.A."/>
        </authorList>
    </citation>
    <scope>NUCLEOTIDE SEQUENCE [LARGE SCALE GENOMIC DNA]</scope>
    <source>
        <strain evidence="1 2">CSM2</strain>
    </source>
</reference>
<dbReference type="EMBL" id="CP025298">
    <property type="protein sequence ID" value="AUI05672.1"/>
    <property type="molecule type" value="Genomic_DNA"/>
</dbReference>
<name>A0AAD0BUI7_STEMA</name>
<accession>A0AAD0BUI7</accession>